<dbReference type="PANTHER" id="PTHR32083">
    <property type="entry name" value="CILIA AND FLAGELLA-ASSOCIATED PROTEIN 58-RELATED"/>
    <property type="match status" value="1"/>
</dbReference>
<evidence type="ECO:0000256" key="3">
    <source>
        <dbReference type="SAM" id="MobiDB-lite"/>
    </source>
</evidence>
<evidence type="ECO:0000259" key="4">
    <source>
        <dbReference type="Pfam" id="PF21771"/>
    </source>
</evidence>
<feature type="region of interest" description="Disordered" evidence="3">
    <location>
        <begin position="884"/>
        <end position="907"/>
    </location>
</feature>
<feature type="domain" description="Cilia- and flagella-associated protein 58 central coiled coil" evidence="4">
    <location>
        <begin position="406"/>
        <end position="661"/>
    </location>
</feature>
<evidence type="ECO:0000256" key="2">
    <source>
        <dbReference type="SAM" id="Coils"/>
    </source>
</evidence>
<accession>A0A5A8DE10</accession>
<feature type="coiled-coil region" evidence="2">
    <location>
        <begin position="665"/>
        <end position="699"/>
    </location>
</feature>
<name>A0A5A8DE10_CAFRO</name>
<dbReference type="InterPro" id="IPR049270">
    <property type="entry name" value="CFAP58_CC"/>
</dbReference>
<reference evidence="5 6" key="1">
    <citation type="submission" date="2019-07" db="EMBL/GenBank/DDBJ databases">
        <title>Genomes of Cafeteria roenbergensis.</title>
        <authorList>
            <person name="Fischer M.G."/>
            <person name="Hackl T."/>
            <person name="Roman M."/>
        </authorList>
    </citation>
    <scope>NUCLEOTIDE SEQUENCE [LARGE SCALE GENOMIC DNA]</scope>
    <source>
        <strain evidence="5 6">RCC970-E3</strain>
    </source>
</reference>
<dbReference type="Pfam" id="PF21771">
    <property type="entry name" value="CFAP58_CC"/>
    <property type="match status" value="1"/>
</dbReference>
<keyword evidence="1 2" id="KW-0175">Coiled coil</keyword>
<feature type="region of interest" description="Disordered" evidence="3">
    <location>
        <begin position="292"/>
        <end position="315"/>
    </location>
</feature>
<proteinExistence type="predicted"/>
<sequence length="930" mass="104401">MDGGDDYDDTQAFDALEKDFQRVLDELTGDDTLQKFRGEYSRLFDALKKAQANERRLVKKIREQNTEAMANAAKVASALRISEDDDSNIEALRKQVERAYAMVEAANAKEEAAQTTVERLQADVEQLNGVVKRYTGLLGEDNTLEDVMEARDAFKRRYDEAADAAKYERQRADDLLSRLEARKEKLKEQRALVSELRAQLQSREEEEAREAGRQARLRAEVDKVKDTLSRREREAAELEREYQRAVTDAEAMQDKIEGLQDLAQTTANQMTLATKDRLAYKKKAEEAERRIADLQRETARQRDEARRAKQESARVDAEKRRVLAKLAAAETVEASLRRQIADHKSEAATVRAAFTEKEKEAETGTRALGQAQNQVSRLEHAVRQEAERVRIEATRKMEAEEAAAETEAAAKRTESELEKYARVNADLNKKLFALDRVVSALKRRILDLEAARSEAADTVKAREAQVKEAEKREAAAEGRLRQQKTLYDEVRNERNRYSKKLIASRDENTELRRKIRTKTRQAEQLELDNAAKDRTLVAVRFDSKTSSKKLEDKAREADELRGALVKAQREVQQLRAVVAELNAAVKRMDAEAAEQRRTAGKLVNERDMVGMQLIRRNDEVALLHEKIDIMESTLKKGAAQYSERLEDMRVLKLKVGDLRRQLVTANTAAGRVESLQRQIVQLQRELMAERTKTKALAEELENPMNVHRWRRLEGSDPSTYELVQKVQTLQRRLISKTQEAVEKEVAIQEKERLYAELKELLARQPGPEMAQRLAAFQKALRERTRQMRAMASELNMSQAQVEEYRFEVTRLEHDLTDARKRFYETRRRQALAGQRAAASAAAGSEAGLGGTAPAGSSAAVASETGARLAATQVKQAQAAAPRFVGGGFNTRMGSGPRGASTSAAGSVPSFEASALGAAGPAASGMGGPAE</sequence>
<dbReference type="Proteomes" id="UP000324907">
    <property type="component" value="Unassembled WGS sequence"/>
</dbReference>
<protein>
    <recommendedName>
        <fullName evidence="4">Cilia- and flagella-associated protein 58 central coiled coil domain-containing protein</fullName>
    </recommendedName>
</protein>
<evidence type="ECO:0000313" key="5">
    <source>
        <dbReference type="EMBL" id="KAA0162400.1"/>
    </source>
</evidence>
<gene>
    <name evidence="5" type="ORF">FNF28_04738</name>
</gene>
<organism evidence="5 6">
    <name type="scientific">Cafeteria roenbergensis</name>
    <name type="common">Marine flagellate</name>
    <dbReference type="NCBI Taxonomy" id="33653"/>
    <lineage>
        <taxon>Eukaryota</taxon>
        <taxon>Sar</taxon>
        <taxon>Stramenopiles</taxon>
        <taxon>Bigyra</taxon>
        <taxon>Opalozoa</taxon>
        <taxon>Bicosoecida</taxon>
        <taxon>Cafeteriaceae</taxon>
        <taxon>Cafeteria</taxon>
    </lineage>
</organism>
<dbReference type="AlphaFoldDB" id="A0A5A8DE10"/>
<dbReference type="GO" id="GO:0005856">
    <property type="term" value="C:cytoskeleton"/>
    <property type="evidence" value="ECO:0007669"/>
    <property type="project" value="TreeGrafter"/>
</dbReference>
<dbReference type="PANTHER" id="PTHR32083:SF0">
    <property type="entry name" value="CILIA AND FLAGELLA-ASSOCIATED PROTEIN 58"/>
    <property type="match status" value="1"/>
</dbReference>
<dbReference type="EMBL" id="VLTL01000081">
    <property type="protein sequence ID" value="KAA0162400.1"/>
    <property type="molecule type" value="Genomic_DNA"/>
</dbReference>
<evidence type="ECO:0000256" key="1">
    <source>
        <dbReference type="ARBA" id="ARBA00023054"/>
    </source>
</evidence>
<comment type="caution">
    <text evidence="5">The sequence shown here is derived from an EMBL/GenBank/DDBJ whole genome shotgun (WGS) entry which is preliminary data.</text>
</comment>
<evidence type="ECO:0000313" key="6">
    <source>
        <dbReference type="Proteomes" id="UP000324907"/>
    </source>
</evidence>